<proteinExistence type="predicted"/>
<evidence type="ECO:0000259" key="2">
    <source>
        <dbReference type="Pfam" id="PF22572"/>
    </source>
</evidence>
<evidence type="ECO:0000313" key="3">
    <source>
        <dbReference type="Proteomes" id="UP000694888"/>
    </source>
</evidence>
<organism evidence="3 4">
    <name type="scientific">Aplysia californica</name>
    <name type="common">California sea hare</name>
    <dbReference type="NCBI Taxonomy" id="6500"/>
    <lineage>
        <taxon>Eukaryota</taxon>
        <taxon>Metazoa</taxon>
        <taxon>Spiralia</taxon>
        <taxon>Lophotrochozoa</taxon>
        <taxon>Mollusca</taxon>
        <taxon>Gastropoda</taxon>
        <taxon>Heterobranchia</taxon>
        <taxon>Euthyneura</taxon>
        <taxon>Tectipleura</taxon>
        <taxon>Aplysiida</taxon>
        <taxon>Aplysioidea</taxon>
        <taxon>Aplysiidae</taxon>
        <taxon>Aplysia</taxon>
    </lineage>
</organism>
<dbReference type="Proteomes" id="UP000694888">
    <property type="component" value="Unplaced"/>
</dbReference>
<dbReference type="Pfam" id="PF22572">
    <property type="entry name" value="GPR158_179_EC"/>
    <property type="match status" value="1"/>
</dbReference>
<evidence type="ECO:0000256" key="1">
    <source>
        <dbReference type="SAM" id="MobiDB-lite"/>
    </source>
</evidence>
<feature type="domain" description="GPR158/179 extracellular" evidence="2">
    <location>
        <begin position="20"/>
        <end position="86"/>
    </location>
</feature>
<name>A0ABM1A496_APLCA</name>
<feature type="compositionally biased region" description="Basic residues" evidence="1">
    <location>
        <begin position="334"/>
        <end position="356"/>
    </location>
</feature>
<dbReference type="InterPro" id="IPR054714">
    <property type="entry name" value="GPR158_179_extracellular"/>
</dbReference>
<keyword evidence="3" id="KW-1185">Reference proteome</keyword>
<sequence length="356" mass="39867">MVVVEIKVHACTNGESCLSDKETVGVIVTDTDFIKLDFNACGVSPGNPGPSYLSGVARCRPTTGCKHKMGYGFKRGGYVCVCKSGWRYPWYLDPPYQGDSVEQATQTEYLGGFQCTPSDYRLVLPVVDNLSGASVEGAGGIGAGGRLEKKSGAGRRRRNAERAHKSDINSTTLYRRGHEGEGSASGDGHDLEELAHHNTAVKYSISDMMALAEKLAQIRGEVETKGIYTHQGSGVTMTFETSIEDDYAEKNNVAQSVEKEYQKDVKEHHTLRQALELDYREHGGNLTLTAETLRDSVVRVRDRHIQRFQVSKEKTKGIKKIIKERKKDRQKDRKRERKKSTEKKKKERKKKERHTL</sequence>
<gene>
    <name evidence="4" type="primary">LOC106012350</name>
</gene>
<feature type="region of interest" description="Disordered" evidence="1">
    <location>
        <begin position="141"/>
        <end position="190"/>
    </location>
</feature>
<evidence type="ECO:0000313" key="4">
    <source>
        <dbReference type="RefSeq" id="XP_012940540.2"/>
    </source>
</evidence>
<dbReference type="GeneID" id="106012350"/>
<feature type="compositionally biased region" description="Basic and acidic residues" evidence="1">
    <location>
        <begin position="176"/>
        <end position="190"/>
    </location>
</feature>
<reference evidence="4" key="1">
    <citation type="submission" date="2025-08" db="UniProtKB">
        <authorList>
            <consortium name="RefSeq"/>
        </authorList>
    </citation>
    <scope>IDENTIFICATION</scope>
</reference>
<feature type="region of interest" description="Disordered" evidence="1">
    <location>
        <begin position="311"/>
        <end position="356"/>
    </location>
</feature>
<accession>A0ABM1A496</accession>
<dbReference type="RefSeq" id="XP_012940540.2">
    <property type="nucleotide sequence ID" value="XM_013085086.2"/>
</dbReference>
<protein>
    <submittedName>
        <fullName evidence="4">Uncharacterized protein LOC106012350</fullName>
    </submittedName>
</protein>